<evidence type="ECO:0000313" key="2">
    <source>
        <dbReference type="Proteomes" id="UP000481858"/>
    </source>
</evidence>
<protein>
    <submittedName>
        <fullName evidence="1">Uncharacterized protein</fullName>
    </submittedName>
</protein>
<dbReference type="Proteomes" id="UP000481858">
    <property type="component" value="Unassembled WGS sequence"/>
</dbReference>
<evidence type="ECO:0000313" key="1">
    <source>
        <dbReference type="EMBL" id="KAF2966934.1"/>
    </source>
</evidence>
<proteinExistence type="predicted"/>
<dbReference type="InParanoid" id="A0A7C8MW13"/>
<gene>
    <name evidence="1" type="ORF">GQX73_g6636</name>
</gene>
<sequence length="236" mass="26371">MRFFTYASEDDVDVYVDGDGVAIRALAHWEYGQLDLGFSLGDVGVTGCLYGTKEEEEVELDGDSKTGFLRLVQLSARRGRRLVGEGDRRRSPLPPLTNNNTDVIGTYFRYFEALALLYQPQLLAQLSTLSTGQTAAGLPPARAEAEDIISVQRPARQLPLLSPFSALLRRRRDIIANHRQRASKTVRLFLISEHSYFDESRYVDTPRATRDDSVAIVAPRTMPTLGKKPISQNNPD</sequence>
<name>A0A7C8MW13_9PEZI</name>
<accession>A0A7C8MW13</accession>
<dbReference type="EMBL" id="WUBL01000077">
    <property type="protein sequence ID" value="KAF2966934.1"/>
    <property type="molecule type" value="Genomic_DNA"/>
</dbReference>
<comment type="caution">
    <text evidence="1">The sequence shown here is derived from an EMBL/GenBank/DDBJ whole genome shotgun (WGS) entry which is preliminary data.</text>
</comment>
<reference evidence="1 2" key="1">
    <citation type="submission" date="2019-12" db="EMBL/GenBank/DDBJ databases">
        <title>Draft genome sequence of the ascomycete Xylaria multiplex DSM 110363.</title>
        <authorList>
            <person name="Buettner E."/>
            <person name="Kellner H."/>
        </authorList>
    </citation>
    <scope>NUCLEOTIDE SEQUENCE [LARGE SCALE GENOMIC DNA]</scope>
    <source>
        <strain evidence="1 2">DSM 110363</strain>
    </source>
</reference>
<organism evidence="1 2">
    <name type="scientific">Xylaria multiplex</name>
    <dbReference type="NCBI Taxonomy" id="323545"/>
    <lineage>
        <taxon>Eukaryota</taxon>
        <taxon>Fungi</taxon>
        <taxon>Dikarya</taxon>
        <taxon>Ascomycota</taxon>
        <taxon>Pezizomycotina</taxon>
        <taxon>Sordariomycetes</taxon>
        <taxon>Xylariomycetidae</taxon>
        <taxon>Xylariales</taxon>
        <taxon>Xylariaceae</taxon>
        <taxon>Xylaria</taxon>
    </lineage>
</organism>
<keyword evidence="2" id="KW-1185">Reference proteome</keyword>
<dbReference type="AlphaFoldDB" id="A0A7C8MW13"/>